<evidence type="ECO:0008006" key="5">
    <source>
        <dbReference type="Google" id="ProtNLM"/>
    </source>
</evidence>
<feature type="transmembrane region" description="Helical" evidence="2">
    <location>
        <begin position="813"/>
        <end position="832"/>
    </location>
</feature>
<dbReference type="STRING" id="1569628.A0A316UI55"/>
<proteinExistence type="predicted"/>
<feature type="compositionally biased region" description="Polar residues" evidence="1">
    <location>
        <begin position="168"/>
        <end position="184"/>
    </location>
</feature>
<name>A0A316UI55_9BASI</name>
<organism evidence="3 4">
    <name type="scientific">Jaminaea rosea</name>
    <dbReference type="NCBI Taxonomy" id="1569628"/>
    <lineage>
        <taxon>Eukaryota</taxon>
        <taxon>Fungi</taxon>
        <taxon>Dikarya</taxon>
        <taxon>Basidiomycota</taxon>
        <taxon>Ustilaginomycotina</taxon>
        <taxon>Exobasidiomycetes</taxon>
        <taxon>Microstromatales</taxon>
        <taxon>Microstromatales incertae sedis</taxon>
        <taxon>Jaminaea</taxon>
    </lineage>
</organism>
<evidence type="ECO:0000313" key="4">
    <source>
        <dbReference type="Proteomes" id="UP000245884"/>
    </source>
</evidence>
<feature type="compositionally biased region" description="Low complexity" evidence="1">
    <location>
        <begin position="674"/>
        <end position="688"/>
    </location>
</feature>
<feature type="region of interest" description="Disordered" evidence="1">
    <location>
        <begin position="158"/>
        <end position="184"/>
    </location>
</feature>
<feature type="compositionally biased region" description="Polar residues" evidence="1">
    <location>
        <begin position="373"/>
        <end position="391"/>
    </location>
</feature>
<feature type="region of interest" description="Disordered" evidence="1">
    <location>
        <begin position="219"/>
        <end position="277"/>
    </location>
</feature>
<feature type="compositionally biased region" description="Polar residues" evidence="1">
    <location>
        <begin position="238"/>
        <end position="248"/>
    </location>
</feature>
<dbReference type="OrthoDB" id="3366644at2759"/>
<evidence type="ECO:0000256" key="1">
    <source>
        <dbReference type="SAM" id="MobiDB-lite"/>
    </source>
</evidence>
<evidence type="ECO:0000313" key="3">
    <source>
        <dbReference type="EMBL" id="PWN24952.1"/>
    </source>
</evidence>
<feature type="compositionally biased region" description="Basic and acidic residues" evidence="1">
    <location>
        <begin position="427"/>
        <end position="445"/>
    </location>
</feature>
<sequence>MLSGLPALLSVAPLPLCRPTGPAQSLVSRGEAEIQSKRGTPALQRRAACAQCPSIAPCVNCNAPGQSCQQIFRPSGDCATCPTNICVGSPPAASSTAASSSGGGSKSNPGAIVGPVAAVGGTLLIAAIFIAIWWKRRKTKRANRARLRADAKLRDAKAKQFTVGSGAGSNRSPSSAGHNGPQETEWTELRTDGLQAYQPQDPQQQEIRPNYINRRNSTGAATHLSRITEGQEDDDARSTATHRYSQLSRRSRHNPFDVDGREGAATPEVPPLPPMVHRAIGAPMDALQGRSGTQRVPLRNDVQLDYSVHDATDEDKRYNFGRQDRSTWRLSTGSGGGAGREPFSPAAPSTARSRHFDRDDIGPPLPPLPTIHDTASVNTQSTSEDAASTSDRGYYPSPRIVTLGTPTTYTPPSRTTLLAQQQQQQQQHDKRESVDSDPFKDERAIKRPSANHRRGSYNAVGSQDSQPSNTSGSQGSSQHTGDGEGEGDESQSFMSATTTTRREGDGERRGGRSIAGETFGRPSTMSRSSTAQSGATTTQEPQVEASYLSLPPIPSLPPLSGTTGATDSPGGQEIITFAQQSSAGSMPPSAASDSTITPAGRSGEATATGTGTASSASPAWSSSLLQQQQQQAQLQRSNTTTSAKSGVSIPFVHESSGSHAVRSGNALPSGTTQSTAPSSYPSSYSRFTSPRDDVDDYEEEADDSARGYSRPPSNWRGSHAAATGAGWGLASRSNSQRNASGRQRGGGGRSPTSSIGGLSVLDGFDWRVADGEALMALERAELRSSSIAVMRPVGIELYMEAWRRDRMLANTRLLAILFALFSLLSLTTAEFADDCDTRSGAHCVHGPSPKDMRARFSPKAPDTTMATPTC</sequence>
<protein>
    <recommendedName>
        <fullName evidence="5">Membrane anchor Opy2 N-terminal domain-containing protein</fullName>
    </recommendedName>
</protein>
<feature type="compositionally biased region" description="Acidic residues" evidence="1">
    <location>
        <begin position="693"/>
        <end position="702"/>
    </location>
</feature>
<feature type="transmembrane region" description="Helical" evidence="2">
    <location>
        <begin position="112"/>
        <end position="134"/>
    </location>
</feature>
<accession>A0A316UI55</accession>
<feature type="compositionally biased region" description="Low complexity" evidence="1">
    <location>
        <begin position="578"/>
        <end position="594"/>
    </location>
</feature>
<gene>
    <name evidence="3" type="ORF">BDZ90DRAFT_276116</name>
</gene>
<dbReference type="GeneID" id="37030737"/>
<feature type="compositionally biased region" description="Low complexity" evidence="1">
    <location>
        <begin position="602"/>
        <end position="640"/>
    </location>
</feature>
<feature type="region of interest" description="Disordered" evidence="1">
    <location>
        <begin position="850"/>
        <end position="870"/>
    </location>
</feature>
<feature type="region of interest" description="Disordered" evidence="1">
    <location>
        <begin position="317"/>
        <end position="754"/>
    </location>
</feature>
<keyword evidence="2" id="KW-1133">Transmembrane helix</keyword>
<keyword evidence="4" id="KW-1185">Reference proteome</keyword>
<dbReference type="RefSeq" id="XP_025359564.1">
    <property type="nucleotide sequence ID" value="XM_025508914.1"/>
</dbReference>
<keyword evidence="2" id="KW-0472">Membrane</keyword>
<dbReference type="EMBL" id="KZ819678">
    <property type="protein sequence ID" value="PWN24952.1"/>
    <property type="molecule type" value="Genomic_DNA"/>
</dbReference>
<reference evidence="3 4" key="1">
    <citation type="journal article" date="2018" name="Mol. Biol. Evol.">
        <title>Broad Genomic Sampling Reveals a Smut Pathogenic Ancestry of the Fungal Clade Ustilaginomycotina.</title>
        <authorList>
            <person name="Kijpornyongpan T."/>
            <person name="Mondo S.J."/>
            <person name="Barry K."/>
            <person name="Sandor L."/>
            <person name="Lee J."/>
            <person name="Lipzen A."/>
            <person name="Pangilinan J."/>
            <person name="LaButti K."/>
            <person name="Hainaut M."/>
            <person name="Henrissat B."/>
            <person name="Grigoriev I.V."/>
            <person name="Spatafora J.W."/>
            <person name="Aime M.C."/>
        </authorList>
    </citation>
    <scope>NUCLEOTIDE SEQUENCE [LARGE SCALE GENOMIC DNA]</scope>
    <source>
        <strain evidence="3 4">MCA 5214</strain>
    </source>
</reference>
<feature type="compositionally biased region" description="Low complexity" evidence="1">
    <location>
        <begin position="526"/>
        <end position="539"/>
    </location>
</feature>
<evidence type="ECO:0000256" key="2">
    <source>
        <dbReference type="SAM" id="Phobius"/>
    </source>
</evidence>
<dbReference type="Proteomes" id="UP000245884">
    <property type="component" value="Unassembled WGS sequence"/>
</dbReference>
<keyword evidence="2" id="KW-0812">Transmembrane</keyword>
<feature type="compositionally biased region" description="Low complexity" evidence="1">
    <location>
        <begin position="465"/>
        <end position="480"/>
    </location>
</feature>
<dbReference type="AlphaFoldDB" id="A0A316UI55"/>
<feature type="compositionally biased region" description="Low complexity" evidence="1">
    <location>
        <begin position="405"/>
        <end position="426"/>
    </location>
</feature>
<feature type="compositionally biased region" description="Basic and acidic residues" evidence="1">
    <location>
        <begin position="317"/>
        <end position="327"/>
    </location>
</feature>
<feature type="compositionally biased region" description="Basic and acidic residues" evidence="1">
    <location>
        <begin position="500"/>
        <end position="510"/>
    </location>
</feature>